<dbReference type="PROSITE" id="PS00217">
    <property type="entry name" value="SUGAR_TRANSPORT_2"/>
    <property type="match status" value="1"/>
</dbReference>
<evidence type="ECO:0000313" key="7">
    <source>
        <dbReference type="EMBL" id="QEG36815.1"/>
    </source>
</evidence>
<sequence>MTTEGRYRWYRELNGYQWFVLLVAALGWLFDCLDQQLFILARQPAMAELLPGTPTQAQIDEAGGYATAIFLMGWAIGGLVFGVMGDRIGRAKTMIITILLYSLFTGLSALSVGFWDFSLYRFMTGLGVGGEFAVGVALVAEVMPDRARPYCLSILQALSAIGNVSAALIGITMGSLHEHGLVDSVWRPMFVVGAIPALLALVIRARLKEPERWQQASLEGDTARKLGSYRELFGHPTWRKHAFIGLGLAFSGIVGLWGIAFFTFDLVGNVMKEKFIADGQTEVQVAGSVAHWKGIASMMMNIGAAFGMYGFAILAQRMGRKPTFAIAFIAAMLSTASVFYFLTEFHQVFWMVPIMGFCILSLFAGYAIYFPELFPTHLRSTGTSFCYNVGRFVAAVGPFLLGWLTGQVYADTAEPLRNAGLTMCGIFVLGLLVLPFAPETKGKPLPD</sequence>
<evidence type="ECO:0000259" key="6">
    <source>
        <dbReference type="PROSITE" id="PS50850"/>
    </source>
</evidence>
<feature type="transmembrane region" description="Helical" evidence="5">
    <location>
        <begin position="120"/>
        <end position="140"/>
    </location>
</feature>
<dbReference type="EMBL" id="CP042913">
    <property type="protein sequence ID" value="QEG36815.1"/>
    <property type="molecule type" value="Genomic_DNA"/>
</dbReference>
<dbReference type="RefSeq" id="WP_148075121.1">
    <property type="nucleotide sequence ID" value="NZ_CP042913.1"/>
</dbReference>
<dbReference type="Gene3D" id="1.20.1250.20">
    <property type="entry name" value="MFS general substrate transporter like domains"/>
    <property type="match status" value="2"/>
</dbReference>
<feature type="transmembrane region" description="Helical" evidence="5">
    <location>
        <begin position="185"/>
        <end position="203"/>
    </location>
</feature>
<feature type="domain" description="Major facilitator superfamily (MFS) profile" evidence="6">
    <location>
        <begin position="20"/>
        <end position="442"/>
    </location>
</feature>
<evidence type="ECO:0000256" key="4">
    <source>
        <dbReference type="ARBA" id="ARBA00023136"/>
    </source>
</evidence>
<feature type="transmembrane region" description="Helical" evidence="5">
    <location>
        <begin position="295"/>
        <end position="315"/>
    </location>
</feature>
<feature type="transmembrane region" description="Helical" evidence="5">
    <location>
        <begin position="63"/>
        <end position="83"/>
    </location>
</feature>
<evidence type="ECO:0000256" key="1">
    <source>
        <dbReference type="ARBA" id="ARBA00004141"/>
    </source>
</evidence>
<evidence type="ECO:0000256" key="2">
    <source>
        <dbReference type="ARBA" id="ARBA00022692"/>
    </source>
</evidence>
<proteinExistence type="predicted"/>
<dbReference type="PANTHER" id="PTHR23508:SF10">
    <property type="entry name" value="CARBOXYLIC ACID TRANSPORTER PROTEIN HOMOLOG"/>
    <property type="match status" value="1"/>
</dbReference>
<feature type="transmembrane region" description="Helical" evidence="5">
    <location>
        <begin position="95"/>
        <end position="114"/>
    </location>
</feature>
<dbReference type="InterPro" id="IPR005829">
    <property type="entry name" value="Sugar_transporter_CS"/>
</dbReference>
<feature type="transmembrane region" description="Helical" evidence="5">
    <location>
        <begin position="348"/>
        <end position="369"/>
    </location>
</feature>
<feature type="transmembrane region" description="Helical" evidence="5">
    <location>
        <begin position="152"/>
        <end position="173"/>
    </location>
</feature>
<comment type="subcellular location">
    <subcellularLocation>
        <location evidence="1">Membrane</location>
        <topology evidence="1">Multi-pass membrane protein</topology>
    </subcellularLocation>
</comment>
<feature type="transmembrane region" description="Helical" evidence="5">
    <location>
        <begin position="322"/>
        <end position="342"/>
    </location>
</feature>
<feature type="transmembrane region" description="Helical" evidence="5">
    <location>
        <begin position="416"/>
        <end position="437"/>
    </location>
</feature>
<organism evidence="7 8">
    <name type="scientific">Bythopirellula goksoeyrii</name>
    <dbReference type="NCBI Taxonomy" id="1400387"/>
    <lineage>
        <taxon>Bacteria</taxon>
        <taxon>Pseudomonadati</taxon>
        <taxon>Planctomycetota</taxon>
        <taxon>Planctomycetia</taxon>
        <taxon>Pirellulales</taxon>
        <taxon>Lacipirellulaceae</taxon>
        <taxon>Bythopirellula</taxon>
    </lineage>
</organism>
<dbReference type="OrthoDB" id="9787026at2"/>
<dbReference type="GO" id="GO:0005886">
    <property type="term" value="C:plasma membrane"/>
    <property type="evidence" value="ECO:0007669"/>
    <property type="project" value="TreeGrafter"/>
</dbReference>
<keyword evidence="3 5" id="KW-1133">Transmembrane helix</keyword>
<dbReference type="InterPro" id="IPR020846">
    <property type="entry name" value="MFS_dom"/>
</dbReference>
<dbReference type="InterPro" id="IPR011701">
    <property type="entry name" value="MFS"/>
</dbReference>
<dbReference type="PROSITE" id="PS50850">
    <property type="entry name" value="MFS"/>
    <property type="match status" value="1"/>
</dbReference>
<keyword evidence="8" id="KW-1185">Reference proteome</keyword>
<evidence type="ECO:0000256" key="3">
    <source>
        <dbReference type="ARBA" id="ARBA00022989"/>
    </source>
</evidence>
<dbReference type="GO" id="GO:0046943">
    <property type="term" value="F:carboxylic acid transmembrane transporter activity"/>
    <property type="evidence" value="ECO:0007669"/>
    <property type="project" value="TreeGrafter"/>
</dbReference>
<gene>
    <name evidence="7" type="primary">naiP</name>
    <name evidence="7" type="ORF">Pr1d_41510</name>
</gene>
<reference evidence="7 8" key="1">
    <citation type="submission" date="2019-08" db="EMBL/GenBank/DDBJ databases">
        <title>Deep-cultivation of Planctomycetes and their phenomic and genomic characterization uncovers novel biology.</title>
        <authorList>
            <person name="Wiegand S."/>
            <person name="Jogler M."/>
            <person name="Boedeker C."/>
            <person name="Pinto D."/>
            <person name="Vollmers J."/>
            <person name="Rivas-Marin E."/>
            <person name="Kohn T."/>
            <person name="Peeters S.H."/>
            <person name="Heuer A."/>
            <person name="Rast P."/>
            <person name="Oberbeckmann S."/>
            <person name="Bunk B."/>
            <person name="Jeske O."/>
            <person name="Meyerdierks A."/>
            <person name="Storesund J.E."/>
            <person name="Kallscheuer N."/>
            <person name="Luecker S."/>
            <person name="Lage O.M."/>
            <person name="Pohl T."/>
            <person name="Merkel B.J."/>
            <person name="Hornburger P."/>
            <person name="Mueller R.-W."/>
            <person name="Bruemmer F."/>
            <person name="Labrenz M."/>
            <person name="Spormann A.M."/>
            <person name="Op den Camp H."/>
            <person name="Overmann J."/>
            <person name="Amann R."/>
            <person name="Jetten M.S.M."/>
            <person name="Mascher T."/>
            <person name="Medema M.H."/>
            <person name="Devos D.P."/>
            <person name="Kaster A.-K."/>
            <person name="Ovreas L."/>
            <person name="Rohde M."/>
            <person name="Galperin M.Y."/>
            <person name="Jogler C."/>
        </authorList>
    </citation>
    <scope>NUCLEOTIDE SEQUENCE [LARGE SCALE GENOMIC DNA]</scope>
    <source>
        <strain evidence="7 8">Pr1d</strain>
    </source>
</reference>
<accession>A0A5B9QGP3</accession>
<dbReference type="Proteomes" id="UP000323917">
    <property type="component" value="Chromosome"/>
</dbReference>
<dbReference type="InterPro" id="IPR036259">
    <property type="entry name" value="MFS_trans_sf"/>
</dbReference>
<evidence type="ECO:0000313" key="8">
    <source>
        <dbReference type="Proteomes" id="UP000323917"/>
    </source>
</evidence>
<dbReference type="Pfam" id="PF07690">
    <property type="entry name" value="MFS_1"/>
    <property type="match status" value="1"/>
</dbReference>
<dbReference type="AlphaFoldDB" id="A0A5B9QGP3"/>
<dbReference type="SUPFAM" id="SSF103473">
    <property type="entry name" value="MFS general substrate transporter"/>
    <property type="match status" value="1"/>
</dbReference>
<dbReference type="KEGG" id="bgok:Pr1d_41510"/>
<dbReference type="PANTHER" id="PTHR23508">
    <property type="entry name" value="CARBOXYLIC ACID TRANSPORTER PROTEIN HOMOLOG"/>
    <property type="match status" value="1"/>
</dbReference>
<feature type="transmembrane region" description="Helical" evidence="5">
    <location>
        <begin position="242"/>
        <end position="264"/>
    </location>
</feature>
<evidence type="ECO:0000256" key="5">
    <source>
        <dbReference type="SAM" id="Phobius"/>
    </source>
</evidence>
<feature type="transmembrane region" description="Helical" evidence="5">
    <location>
        <begin position="389"/>
        <end position="410"/>
    </location>
</feature>
<keyword evidence="2 5" id="KW-0812">Transmembrane</keyword>
<protein>
    <submittedName>
        <fullName evidence="7">Niacin/nicotinamide transporter NaiP</fullName>
    </submittedName>
</protein>
<name>A0A5B9QGP3_9BACT</name>
<keyword evidence="4 5" id="KW-0472">Membrane</keyword>